<dbReference type="KEGG" id="prv:G7070_04270"/>
<evidence type="ECO:0000313" key="4">
    <source>
        <dbReference type="Proteomes" id="UP000501058"/>
    </source>
</evidence>
<keyword evidence="2" id="KW-0732">Signal</keyword>
<feature type="chain" id="PRO_5038583563" evidence="2">
    <location>
        <begin position="21"/>
        <end position="60"/>
    </location>
</feature>
<accession>A0A6G7Y4R6</accession>
<dbReference type="PROSITE" id="PS51257">
    <property type="entry name" value="PROKAR_LIPOPROTEIN"/>
    <property type="match status" value="1"/>
</dbReference>
<dbReference type="EMBL" id="CP049865">
    <property type="protein sequence ID" value="QIK71628.1"/>
    <property type="molecule type" value="Genomic_DNA"/>
</dbReference>
<name>A0A6G7Y4R6_9ACTN</name>
<dbReference type="RefSeq" id="WP_166232217.1">
    <property type="nucleotide sequence ID" value="NZ_CP049865.1"/>
</dbReference>
<reference evidence="3 4" key="1">
    <citation type="submission" date="2020-03" db="EMBL/GenBank/DDBJ databases">
        <title>Propioniciclava sp. nov., isolated from Hydrophilus acuminatus.</title>
        <authorList>
            <person name="Hyun D.-W."/>
            <person name="Bae J.-W."/>
        </authorList>
    </citation>
    <scope>NUCLEOTIDE SEQUENCE [LARGE SCALE GENOMIC DNA]</scope>
    <source>
        <strain evidence="3 4">HDW11</strain>
    </source>
</reference>
<organism evidence="3 4">
    <name type="scientific">Propioniciclava coleopterorum</name>
    <dbReference type="NCBI Taxonomy" id="2714937"/>
    <lineage>
        <taxon>Bacteria</taxon>
        <taxon>Bacillati</taxon>
        <taxon>Actinomycetota</taxon>
        <taxon>Actinomycetes</taxon>
        <taxon>Propionibacteriales</taxon>
        <taxon>Propionibacteriaceae</taxon>
        <taxon>Propioniciclava</taxon>
    </lineage>
</organism>
<dbReference type="Proteomes" id="UP000501058">
    <property type="component" value="Chromosome"/>
</dbReference>
<feature type="compositionally biased region" description="Low complexity" evidence="1">
    <location>
        <begin position="20"/>
        <end position="34"/>
    </location>
</feature>
<sequence>MNVRRLAACLGTALALTLTACTTDPSPTPSETTSVPANASRDINPLPRDRVRNGACCGSR</sequence>
<feature type="signal peptide" evidence="2">
    <location>
        <begin position="1"/>
        <end position="20"/>
    </location>
</feature>
<evidence type="ECO:0000313" key="3">
    <source>
        <dbReference type="EMBL" id="QIK71628.1"/>
    </source>
</evidence>
<proteinExistence type="predicted"/>
<protein>
    <submittedName>
        <fullName evidence="3">Uncharacterized protein</fullName>
    </submittedName>
</protein>
<keyword evidence="4" id="KW-1185">Reference proteome</keyword>
<gene>
    <name evidence="3" type="ORF">G7070_04270</name>
</gene>
<dbReference type="AlphaFoldDB" id="A0A6G7Y4R6"/>
<evidence type="ECO:0000256" key="2">
    <source>
        <dbReference type="SAM" id="SignalP"/>
    </source>
</evidence>
<evidence type="ECO:0000256" key="1">
    <source>
        <dbReference type="SAM" id="MobiDB-lite"/>
    </source>
</evidence>
<feature type="region of interest" description="Disordered" evidence="1">
    <location>
        <begin position="20"/>
        <end position="60"/>
    </location>
</feature>